<dbReference type="InterPro" id="IPR000529">
    <property type="entry name" value="Ribosomal_bS6"/>
</dbReference>
<evidence type="ECO:0000313" key="5">
    <source>
        <dbReference type="EMBL" id="QIB67988.1"/>
    </source>
</evidence>
<gene>
    <name evidence="4" type="primary">rpsF</name>
    <name evidence="5" type="ORF">Ami103574_01100</name>
</gene>
<evidence type="ECO:0000256" key="2">
    <source>
        <dbReference type="ARBA" id="ARBA00035104"/>
    </source>
</evidence>
<dbReference type="Pfam" id="PF01250">
    <property type="entry name" value="Ribosomal_S6"/>
    <property type="match status" value="1"/>
</dbReference>
<dbReference type="GO" id="GO:0070181">
    <property type="term" value="F:small ribosomal subunit rRNA binding"/>
    <property type="evidence" value="ECO:0007669"/>
    <property type="project" value="TreeGrafter"/>
</dbReference>
<dbReference type="GO" id="GO:0005840">
    <property type="term" value="C:ribosome"/>
    <property type="evidence" value="ECO:0007669"/>
    <property type="project" value="UniProtKB-KW"/>
</dbReference>
<keyword evidence="4" id="KW-0687">Ribonucleoprotein</keyword>
<dbReference type="CDD" id="cd00473">
    <property type="entry name" value="bS6"/>
    <property type="match status" value="1"/>
</dbReference>
<dbReference type="HAMAP" id="MF_00360">
    <property type="entry name" value="Ribosomal_bS6"/>
    <property type="match status" value="1"/>
</dbReference>
<sequence length="95" mass="10877">MTNYEVMFIIDPTLEDAKKEAAVATVQEIIAADGEVGKVDIWGMKKLAYPIQKKNEGYYVVAEFKASTELPKELDRRLRISDAFMRHLIVNKDEK</sequence>
<reference evidence="5 6" key="1">
    <citation type="submission" date="2020-02" db="EMBL/GenBank/DDBJ databases">
        <authorList>
            <person name="Kim Y.B."/>
            <person name="Roh S.W."/>
        </authorList>
    </citation>
    <scope>NUCLEOTIDE SEQUENCE [LARGE SCALE GENOMIC DNA]</scope>
    <source>
        <strain evidence="5 6">DSM 103574</strain>
    </source>
</reference>
<dbReference type="GO" id="GO:0005737">
    <property type="term" value="C:cytoplasm"/>
    <property type="evidence" value="ECO:0007669"/>
    <property type="project" value="UniProtKB-ARBA"/>
</dbReference>
<dbReference type="InterPro" id="IPR035980">
    <property type="entry name" value="Ribosomal_bS6_sf"/>
</dbReference>
<dbReference type="InterPro" id="IPR014717">
    <property type="entry name" value="Transl_elong_EF1B/ribsomal_bS6"/>
</dbReference>
<dbReference type="NCBIfam" id="TIGR00166">
    <property type="entry name" value="S6"/>
    <property type="match status" value="1"/>
</dbReference>
<dbReference type="RefSeq" id="WP_163064908.1">
    <property type="nucleotide sequence ID" value="NZ_CP048649.1"/>
</dbReference>
<dbReference type="SUPFAM" id="SSF54995">
    <property type="entry name" value="Ribosomal protein S6"/>
    <property type="match status" value="1"/>
</dbReference>
<evidence type="ECO:0000313" key="6">
    <source>
        <dbReference type="Proteomes" id="UP000466848"/>
    </source>
</evidence>
<dbReference type="AlphaFoldDB" id="A0A858BSE9"/>
<name>A0A858BSE9_9FIRM</name>
<organism evidence="5 6">
    <name type="scientific">Aminipila butyrica</name>
    <dbReference type="NCBI Taxonomy" id="433296"/>
    <lineage>
        <taxon>Bacteria</taxon>
        <taxon>Bacillati</taxon>
        <taxon>Bacillota</taxon>
        <taxon>Clostridia</taxon>
        <taxon>Peptostreptococcales</taxon>
        <taxon>Anaerovoracaceae</taxon>
        <taxon>Aminipila</taxon>
    </lineage>
</organism>
<comment type="function">
    <text evidence="2 4">Binds together with bS18 to 16S ribosomal RNA.</text>
</comment>
<dbReference type="Gene3D" id="3.30.70.60">
    <property type="match status" value="1"/>
</dbReference>
<dbReference type="PANTHER" id="PTHR21011:SF1">
    <property type="entry name" value="SMALL RIBOSOMAL SUBUNIT PROTEIN BS6M"/>
    <property type="match status" value="1"/>
</dbReference>
<dbReference type="GO" id="GO:0006412">
    <property type="term" value="P:translation"/>
    <property type="evidence" value="ECO:0007669"/>
    <property type="project" value="UniProtKB-UniRule"/>
</dbReference>
<keyword evidence="4" id="KW-0699">rRNA-binding</keyword>
<keyword evidence="4" id="KW-0694">RNA-binding</keyword>
<dbReference type="PANTHER" id="PTHR21011">
    <property type="entry name" value="MITOCHONDRIAL 28S RIBOSOMAL PROTEIN S6"/>
    <property type="match status" value="1"/>
</dbReference>
<comment type="similarity">
    <text evidence="1 4">Belongs to the bacterial ribosomal protein bS6 family.</text>
</comment>
<accession>A0A858BSE9</accession>
<evidence type="ECO:0000256" key="4">
    <source>
        <dbReference type="HAMAP-Rule" id="MF_00360"/>
    </source>
</evidence>
<dbReference type="GO" id="GO:1990904">
    <property type="term" value="C:ribonucleoprotein complex"/>
    <property type="evidence" value="ECO:0007669"/>
    <property type="project" value="UniProtKB-KW"/>
</dbReference>
<protein>
    <recommendedName>
        <fullName evidence="3 4">Small ribosomal subunit protein bS6</fullName>
    </recommendedName>
</protein>
<dbReference type="GO" id="GO:0003735">
    <property type="term" value="F:structural constituent of ribosome"/>
    <property type="evidence" value="ECO:0007669"/>
    <property type="project" value="InterPro"/>
</dbReference>
<evidence type="ECO:0000256" key="3">
    <source>
        <dbReference type="ARBA" id="ARBA00035294"/>
    </source>
</evidence>
<dbReference type="EMBL" id="CP048649">
    <property type="protein sequence ID" value="QIB67988.1"/>
    <property type="molecule type" value="Genomic_DNA"/>
</dbReference>
<keyword evidence="4 5" id="KW-0689">Ribosomal protein</keyword>
<keyword evidence="6" id="KW-1185">Reference proteome</keyword>
<dbReference type="InterPro" id="IPR020814">
    <property type="entry name" value="Ribosomal_S6_plastid/chlpt"/>
</dbReference>
<evidence type="ECO:0000256" key="1">
    <source>
        <dbReference type="ARBA" id="ARBA00009512"/>
    </source>
</evidence>
<dbReference type="KEGG" id="abut:Ami103574_01100"/>
<dbReference type="Proteomes" id="UP000466848">
    <property type="component" value="Chromosome"/>
</dbReference>
<proteinExistence type="inferred from homology"/>